<accession>A0A450UDF9</accession>
<evidence type="ECO:0000313" key="2">
    <source>
        <dbReference type="EMBL" id="VFJ88534.1"/>
    </source>
</evidence>
<evidence type="ECO:0000259" key="1">
    <source>
        <dbReference type="Pfam" id="PF12697"/>
    </source>
</evidence>
<dbReference type="AlphaFoldDB" id="A0A450UDF9"/>
<reference evidence="3" key="1">
    <citation type="submission" date="2019-02" db="EMBL/GenBank/DDBJ databases">
        <authorList>
            <person name="Gruber-Vodicka R. H."/>
            <person name="Seah K. B. B."/>
        </authorList>
    </citation>
    <scope>NUCLEOTIDE SEQUENCE</scope>
    <source>
        <strain evidence="4">BECK_SA2B12</strain>
        <strain evidence="2">BECK_SA2B15</strain>
        <strain evidence="3">BECK_SA2B20</strain>
    </source>
</reference>
<proteinExistence type="predicted"/>
<keyword evidence="3" id="KW-0378">Hydrolase</keyword>
<dbReference type="SUPFAM" id="SSF53474">
    <property type="entry name" value="alpha/beta-Hydrolases"/>
    <property type="match status" value="1"/>
</dbReference>
<dbReference type="Gene3D" id="3.40.50.1820">
    <property type="entry name" value="alpha/beta hydrolase"/>
    <property type="match status" value="1"/>
</dbReference>
<dbReference type="EMBL" id="CAADFJ010000008">
    <property type="protein sequence ID" value="VFJ96670.1"/>
    <property type="molecule type" value="Genomic_DNA"/>
</dbReference>
<name>A0A450UDF9_9GAMM</name>
<dbReference type="EMBL" id="CAADFI010000010">
    <property type="protein sequence ID" value="VFJ90500.1"/>
    <property type="molecule type" value="Genomic_DNA"/>
</dbReference>
<gene>
    <name evidence="2" type="ORF">BECKH772A_GA0070896_100094</name>
    <name evidence="3" type="ORF">BECKH772B_GA0070898_100104</name>
    <name evidence="4" type="ORF">BECKH772C_GA0070978_100084</name>
</gene>
<protein>
    <submittedName>
        <fullName evidence="3">Alpha/beta superfamily hydrolase</fullName>
    </submittedName>
</protein>
<sequence>MNNTVYFAHGQETGPWGTKIRYLAEIARRRGFHVESPDYADIPDPDARVRRLLELATRDPATENKGNLVLVGSSAGGYVSAVASESLNPDGLFLMAPAVFLSGFGARNPQPRAAHRWVVHGWNDETVPAQGVMHFARQHKMQLHMLDDEHRLAEALPTVGALFELFLEPLTAIA</sequence>
<evidence type="ECO:0000313" key="4">
    <source>
        <dbReference type="EMBL" id="VFJ96670.1"/>
    </source>
</evidence>
<feature type="domain" description="AB hydrolase-1" evidence="1">
    <location>
        <begin position="5"/>
        <end position="137"/>
    </location>
</feature>
<evidence type="ECO:0000313" key="3">
    <source>
        <dbReference type="EMBL" id="VFJ90500.1"/>
    </source>
</evidence>
<organism evidence="3">
    <name type="scientific">Candidatus Kentrum eta</name>
    <dbReference type="NCBI Taxonomy" id="2126337"/>
    <lineage>
        <taxon>Bacteria</taxon>
        <taxon>Pseudomonadati</taxon>
        <taxon>Pseudomonadota</taxon>
        <taxon>Gammaproteobacteria</taxon>
        <taxon>Candidatus Kentrum</taxon>
    </lineage>
</organism>
<dbReference type="EMBL" id="CAADFG010000009">
    <property type="protein sequence ID" value="VFJ88534.1"/>
    <property type="molecule type" value="Genomic_DNA"/>
</dbReference>
<dbReference type="InterPro" id="IPR000073">
    <property type="entry name" value="AB_hydrolase_1"/>
</dbReference>
<dbReference type="Pfam" id="PF12697">
    <property type="entry name" value="Abhydrolase_6"/>
    <property type="match status" value="1"/>
</dbReference>
<dbReference type="InterPro" id="IPR029058">
    <property type="entry name" value="AB_hydrolase_fold"/>
</dbReference>
<dbReference type="GO" id="GO:0016787">
    <property type="term" value="F:hydrolase activity"/>
    <property type="evidence" value="ECO:0007669"/>
    <property type="project" value="UniProtKB-KW"/>
</dbReference>